<dbReference type="InterPro" id="IPR019844">
    <property type="entry name" value="CSD_CS"/>
</dbReference>
<dbReference type="InterPro" id="IPR011129">
    <property type="entry name" value="CSD"/>
</dbReference>
<dbReference type="PROSITE" id="PS00352">
    <property type="entry name" value="CSD_1"/>
    <property type="match status" value="1"/>
</dbReference>
<accession>A0A6A1W0Q3</accession>
<feature type="region of interest" description="Disordered" evidence="1">
    <location>
        <begin position="56"/>
        <end position="104"/>
    </location>
</feature>
<feature type="domain" description="CSD" evidence="2">
    <location>
        <begin position="5"/>
        <end position="71"/>
    </location>
</feature>
<dbReference type="Proteomes" id="UP000516437">
    <property type="component" value="Chromosome 4"/>
</dbReference>
<dbReference type="AlphaFoldDB" id="A0A6A1W0Q3"/>
<dbReference type="PANTHER" id="PTHR46565:SF20">
    <property type="entry name" value="COLD SHOCK DOMAIN-CONTAINING PROTEIN 4"/>
    <property type="match status" value="1"/>
</dbReference>
<dbReference type="EMBL" id="RXIC02000022">
    <property type="protein sequence ID" value="KAB1217378.1"/>
    <property type="molecule type" value="Genomic_DNA"/>
</dbReference>
<evidence type="ECO:0000259" key="2">
    <source>
        <dbReference type="PROSITE" id="PS51857"/>
    </source>
</evidence>
<evidence type="ECO:0000313" key="3">
    <source>
        <dbReference type="EMBL" id="KAB1217378.1"/>
    </source>
</evidence>
<dbReference type="InterPro" id="IPR002059">
    <property type="entry name" value="CSP_DNA-bd"/>
</dbReference>
<name>A0A6A1W0Q3_9ROSI</name>
<dbReference type="GO" id="GO:0003676">
    <property type="term" value="F:nucleic acid binding"/>
    <property type="evidence" value="ECO:0007669"/>
    <property type="project" value="InterPro"/>
</dbReference>
<keyword evidence="4" id="KW-1185">Reference proteome</keyword>
<dbReference type="Gene3D" id="2.40.50.140">
    <property type="entry name" value="Nucleic acid-binding proteins"/>
    <property type="match status" value="1"/>
</dbReference>
<organism evidence="3 4">
    <name type="scientific">Morella rubra</name>
    <name type="common">Chinese bayberry</name>
    <dbReference type="NCBI Taxonomy" id="262757"/>
    <lineage>
        <taxon>Eukaryota</taxon>
        <taxon>Viridiplantae</taxon>
        <taxon>Streptophyta</taxon>
        <taxon>Embryophyta</taxon>
        <taxon>Tracheophyta</taxon>
        <taxon>Spermatophyta</taxon>
        <taxon>Magnoliopsida</taxon>
        <taxon>eudicotyledons</taxon>
        <taxon>Gunneridae</taxon>
        <taxon>Pentapetalae</taxon>
        <taxon>rosids</taxon>
        <taxon>fabids</taxon>
        <taxon>Fagales</taxon>
        <taxon>Myricaceae</taxon>
        <taxon>Morella</taxon>
    </lineage>
</organism>
<dbReference type="PANTHER" id="PTHR46565">
    <property type="entry name" value="COLD SHOCK DOMAIN PROTEIN 2"/>
    <property type="match status" value="1"/>
</dbReference>
<reference evidence="3 4" key="1">
    <citation type="journal article" date="2019" name="Plant Biotechnol. J.">
        <title>The red bayberry genome and genetic basis of sex determination.</title>
        <authorList>
            <person name="Jia H.M."/>
            <person name="Jia H.J."/>
            <person name="Cai Q.L."/>
            <person name="Wang Y."/>
            <person name="Zhao H.B."/>
            <person name="Yang W.F."/>
            <person name="Wang G.Y."/>
            <person name="Li Y.H."/>
            <person name="Zhan D.L."/>
            <person name="Shen Y.T."/>
            <person name="Niu Q.F."/>
            <person name="Chang L."/>
            <person name="Qiu J."/>
            <person name="Zhao L."/>
            <person name="Xie H.B."/>
            <person name="Fu W.Y."/>
            <person name="Jin J."/>
            <person name="Li X.W."/>
            <person name="Jiao Y."/>
            <person name="Zhou C.C."/>
            <person name="Tu T."/>
            <person name="Chai C.Y."/>
            <person name="Gao J.L."/>
            <person name="Fan L.J."/>
            <person name="van de Weg E."/>
            <person name="Wang J.Y."/>
            <person name="Gao Z.S."/>
        </authorList>
    </citation>
    <scope>NUCLEOTIDE SEQUENCE [LARGE SCALE GENOMIC DNA]</scope>
    <source>
        <tissue evidence="3">Leaves</tissue>
    </source>
</reference>
<dbReference type="SMART" id="SM00357">
    <property type="entry name" value="CSP"/>
    <property type="match status" value="1"/>
</dbReference>
<dbReference type="PROSITE" id="PS51857">
    <property type="entry name" value="CSD_2"/>
    <property type="match status" value="1"/>
</dbReference>
<comment type="caution">
    <text evidence="3">The sequence shown here is derived from an EMBL/GenBank/DDBJ whole genome shotgun (WGS) entry which is preliminary data.</text>
</comment>
<dbReference type="CDD" id="cd04458">
    <property type="entry name" value="CSP_CDS"/>
    <property type="match status" value="1"/>
</dbReference>
<dbReference type="PRINTS" id="PR00050">
    <property type="entry name" value="COLDSHOCK"/>
</dbReference>
<evidence type="ECO:0000256" key="1">
    <source>
        <dbReference type="SAM" id="MobiDB-lite"/>
    </source>
</evidence>
<feature type="compositionally biased region" description="Gly residues" evidence="1">
    <location>
        <begin position="72"/>
        <end position="104"/>
    </location>
</feature>
<evidence type="ECO:0000313" key="4">
    <source>
        <dbReference type="Proteomes" id="UP000516437"/>
    </source>
</evidence>
<proteinExistence type="predicted"/>
<dbReference type="Pfam" id="PF00313">
    <property type="entry name" value="CSD"/>
    <property type="match status" value="1"/>
</dbReference>
<dbReference type="InterPro" id="IPR012340">
    <property type="entry name" value="NA-bd_OB-fold"/>
</dbReference>
<dbReference type="SUPFAM" id="SSF50249">
    <property type="entry name" value="Nucleic acid-binding proteins"/>
    <property type="match status" value="1"/>
</dbReference>
<sequence>MTGDRPSGTVKWFNDQKGFGFITPDDGGEEVFLHQSLIRSEGFRSPGEGETVEYQIQSGSDGRTKVVDVTGPGEGPVQGSSGGAGGGGGGGEGGGRGGRGGGGG</sequence>
<protein>
    <submittedName>
        <fullName evidence="3">Glycine-rich protein 2</fullName>
    </submittedName>
</protein>
<dbReference type="OrthoDB" id="422005at2759"/>
<gene>
    <name evidence="3" type="ORF">CJ030_MR4G020943</name>
</gene>